<protein>
    <submittedName>
        <fullName evidence="1">Uncharacterized protein</fullName>
    </submittedName>
</protein>
<organism evidence="1 2">
    <name type="scientific">Symbiodinium necroappetens</name>
    <dbReference type="NCBI Taxonomy" id="1628268"/>
    <lineage>
        <taxon>Eukaryota</taxon>
        <taxon>Sar</taxon>
        <taxon>Alveolata</taxon>
        <taxon>Dinophyceae</taxon>
        <taxon>Suessiales</taxon>
        <taxon>Symbiodiniaceae</taxon>
        <taxon>Symbiodinium</taxon>
    </lineage>
</organism>
<dbReference type="AlphaFoldDB" id="A0A812SY21"/>
<feature type="non-terminal residue" evidence="1">
    <location>
        <position position="1"/>
    </location>
</feature>
<name>A0A812SY21_9DINO</name>
<sequence length="114" mass="12449">IGHPQGICCRGDRVVVAATIVQGLSDISCSDFQLHFVRGDGQQGSLSLPAVRLPPRGQLRKIVGKALIDDASTYLRPQLSAQERQRQEQIIVDLGVDFQLATRYTSFIAISSTQ</sequence>
<dbReference type="OrthoDB" id="435118at2759"/>
<proteinExistence type="predicted"/>
<accession>A0A812SY21</accession>
<feature type="non-terminal residue" evidence="1">
    <location>
        <position position="114"/>
    </location>
</feature>
<evidence type="ECO:0000313" key="2">
    <source>
        <dbReference type="Proteomes" id="UP000601435"/>
    </source>
</evidence>
<dbReference type="Proteomes" id="UP000601435">
    <property type="component" value="Unassembled WGS sequence"/>
</dbReference>
<dbReference type="EMBL" id="CAJNJA010023173">
    <property type="protein sequence ID" value="CAE7506967.1"/>
    <property type="molecule type" value="Genomic_DNA"/>
</dbReference>
<evidence type="ECO:0000313" key="1">
    <source>
        <dbReference type="EMBL" id="CAE7506967.1"/>
    </source>
</evidence>
<comment type="caution">
    <text evidence="1">The sequence shown here is derived from an EMBL/GenBank/DDBJ whole genome shotgun (WGS) entry which is preliminary data.</text>
</comment>
<gene>
    <name evidence="1" type="ORF">SNEC2469_LOCUS14463</name>
</gene>
<keyword evidence="2" id="KW-1185">Reference proteome</keyword>
<reference evidence="1" key="1">
    <citation type="submission" date="2021-02" db="EMBL/GenBank/DDBJ databases">
        <authorList>
            <person name="Dougan E. K."/>
            <person name="Rhodes N."/>
            <person name="Thang M."/>
            <person name="Chan C."/>
        </authorList>
    </citation>
    <scope>NUCLEOTIDE SEQUENCE</scope>
</reference>